<dbReference type="EMBL" id="CM041535">
    <property type="protein sequence ID" value="KAI3372037.1"/>
    <property type="molecule type" value="Genomic_DNA"/>
</dbReference>
<evidence type="ECO:0000313" key="1">
    <source>
        <dbReference type="EMBL" id="KAI3372037.1"/>
    </source>
</evidence>
<accession>A0ACB8WXK0</accession>
<protein>
    <submittedName>
        <fullName evidence="1">Uncharacterized protein</fullName>
    </submittedName>
</protein>
<organism evidence="1 2">
    <name type="scientific">Scortum barcoo</name>
    <name type="common">barcoo grunter</name>
    <dbReference type="NCBI Taxonomy" id="214431"/>
    <lineage>
        <taxon>Eukaryota</taxon>
        <taxon>Metazoa</taxon>
        <taxon>Chordata</taxon>
        <taxon>Craniata</taxon>
        <taxon>Vertebrata</taxon>
        <taxon>Euteleostomi</taxon>
        <taxon>Actinopterygii</taxon>
        <taxon>Neopterygii</taxon>
        <taxon>Teleostei</taxon>
        <taxon>Neoteleostei</taxon>
        <taxon>Acanthomorphata</taxon>
        <taxon>Eupercaria</taxon>
        <taxon>Centrarchiformes</taxon>
        <taxon>Terapontoidei</taxon>
        <taxon>Terapontidae</taxon>
        <taxon>Scortum</taxon>
    </lineage>
</organism>
<dbReference type="Proteomes" id="UP000831701">
    <property type="component" value="Chromosome 5"/>
</dbReference>
<keyword evidence="2" id="KW-1185">Reference proteome</keyword>
<proteinExistence type="predicted"/>
<comment type="caution">
    <text evidence="1">The sequence shown here is derived from an EMBL/GenBank/DDBJ whole genome shotgun (WGS) entry which is preliminary data.</text>
</comment>
<reference evidence="1" key="1">
    <citation type="submission" date="2022-04" db="EMBL/GenBank/DDBJ databases">
        <title>Jade perch genome.</title>
        <authorList>
            <person name="Chao B."/>
        </authorList>
    </citation>
    <scope>NUCLEOTIDE SEQUENCE</scope>
    <source>
        <strain evidence="1">CB-2022</strain>
    </source>
</reference>
<evidence type="ECO:0000313" key="2">
    <source>
        <dbReference type="Proteomes" id="UP000831701"/>
    </source>
</evidence>
<name>A0ACB8WXK0_9TELE</name>
<sequence length="625" mass="68852">MRQLIASGGLMESGQSVIPAPNYRFCYQAVDCQWGPYGEWSECDPCTKLQTRSRPMTVYAQFGGNLCAGEPTETRQCVTTKGCPLEEGCGDRFRCRSGKCISKSLLCNGDQDCEEDALDEGEVCGVKKYIVCHVTAPPPSTELLGLGFDVVTEKWRASVINTKSFGGQCRTIFSGAHSTVYRLPLSTIQYNFLANQLGGTWQTSPLMVKLHKTKVQNDFSSEAYSSSWKYVKDNIRKGTVSGTTTGSSHYAHQETITWLKNSQLLVLKNNIEVAQFQSNAPQYLQISEEFWKALAKLPSVYDYAAYRKVLERFGTHYLSEGSLGGELEIMVKFDMESRSRFVKASVIMNVKRFRDGFFSSPSPMRLAAVINGATYQSMEVPCAGLKKLYLRRATEQYISETDPCHCRPCSNNGLAVMDGNECKCICKPNTSGPACEVGTEVEGQPGVIHGRWTCWSAWSSCSGSRRSRSRSCSNPAPQNGGQHCIGESTETSECEDQELEHLNPSLELCAMSPTSQKSSLLNVCKMHVLQCMGKGHLIAEDSTCKWPERTTTGCTSCRMWETCDDQTNECRCKDSADCSTPGLNVCVRVGEDVAAVSQTMSECEAGLQRCKGENVVVVSILPCDA</sequence>
<gene>
    <name evidence="1" type="ORF">L3Q82_006906</name>
</gene>